<dbReference type="Proteomes" id="UP000537130">
    <property type="component" value="Unassembled WGS sequence"/>
</dbReference>
<feature type="domain" description="SPOR" evidence="1">
    <location>
        <begin position="72"/>
        <end position="150"/>
    </location>
</feature>
<protein>
    <recommendedName>
        <fullName evidence="1">SPOR domain-containing protein</fullName>
    </recommendedName>
</protein>
<dbReference type="GO" id="GO:0042834">
    <property type="term" value="F:peptidoglycan binding"/>
    <property type="evidence" value="ECO:0007669"/>
    <property type="project" value="InterPro"/>
</dbReference>
<proteinExistence type="predicted"/>
<dbReference type="InterPro" id="IPR007730">
    <property type="entry name" value="SPOR-like_dom"/>
</dbReference>
<comment type="caution">
    <text evidence="2">The sequence shown here is derived from an EMBL/GenBank/DDBJ whole genome shotgun (WGS) entry which is preliminary data.</text>
</comment>
<dbReference type="SUPFAM" id="SSF110997">
    <property type="entry name" value="Sporulation related repeat"/>
    <property type="match status" value="1"/>
</dbReference>
<gene>
    <name evidence="2" type="ORF">FHR99_003274</name>
</gene>
<evidence type="ECO:0000313" key="2">
    <source>
        <dbReference type="EMBL" id="MBB3048995.1"/>
    </source>
</evidence>
<keyword evidence="3" id="KW-1185">Reference proteome</keyword>
<evidence type="ECO:0000313" key="3">
    <source>
        <dbReference type="Proteomes" id="UP000537130"/>
    </source>
</evidence>
<dbReference type="EMBL" id="JACHWY010000007">
    <property type="protein sequence ID" value="MBB3048995.1"/>
    <property type="molecule type" value="Genomic_DNA"/>
</dbReference>
<evidence type="ECO:0000259" key="1">
    <source>
        <dbReference type="PROSITE" id="PS51724"/>
    </source>
</evidence>
<organism evidence="2 3">
    <name type="scientific">Litorivivens lipolytica</name>
    <dbReference type="NCBI Taxonomy" id="1524264"/>
    <lineage>
        <taxon>Bacteria</taxon>
        <taxon>Pseudomonadati</taxon>
        <taxon>Pseudomonadota</taxon>
        <taxon>Gammaproteobacteria</taxon>
        <taxon>Litorivivens</taxon>
    </lineage>
</organism>
<dbReference type="Gene3D" id="3.30.70.1070">
    <property type="entry name" value="Sporulation related repeat"/>
    <property type="match status" value="1"/>
</dbReference>
<dbReference type="Pfam" id="PF05036">
    <property type="entry name" value="SPOR"/>
    <property type="match status" value="1"/>
</dbReference>
<name>A0A7W4Z8G4_9GAMM</name>
<dbReference type="PROSITE" id="PS51724">
    <property type="entry name" value="SPOR"/>
    <property type="match status" value="1"/>
</dbReference>
<reference evidence="2 3" key="1">
    <citation type="submission" date="2020-08" db="EMBL/GenBank/DDBJ databases">
        <title>Genomic Encyclopedia of Type Strains, Phase III (KMG-III): the genomes of soil and plant-associated and newly described type strains.</title>
        <authorList>
            <person name="Whitman W."/>
        </authorList>
    </citation>
    <scope>NUCLEOTIDE SEQUENCE [LARGE SCALE GENOMIC DNA]</scope>
    <source>
        <strain evidence="2 3">CECT 8654</strain>
    </source>
</reference>
<dbReference type="InterPro" id="IPR036680">
    <property type="entry name" value="SPOR-like_sf"/>
</dbReference>
<dbReference type="RefSeq" id="WP_183411782.1">
    <property type="nucleotide sequence ID" value="NZ_JACHWY010000007.1"/>
</dbReference>
<sequence>MLRWAFVLLVLANLLYAGWNWQQQRAESLVEARQEQAAVPSLVLVDEMSAPPPVLVVDSGQAQTEDQKAAEPDTLAQQCWFVGEFADKARADRSVSVIQGMQLEARLDARDVPDEPDYWVHVGPFDSRERAVSVLQQLRGRKIDSFLIDEGELKNAISLGFFSQKRSAQRLMERYRNLEYSLRVHEVPRFLTHYDLYAFGRVDGEDIRLALQDRGLTAKPVKRDKKSCI</sequence>
<accession>A0A7W4Z8G4</accession>
<dbReference type="AlphaFoldDB" id="A0A7W4Z8G4"/>